<feature type="region of interest" description="Disordered" evidence="1">
    <location>
        <begin position="1"/>
        <end position="20"/>
    </location>
</feature>
<keyword evidence="3" id="KW-1185">Reference proteome</keyword>
<dbReference type="Gene3D" id="3.40.50.150">
    <property type="entry name" value="Vaccinia Virus protein VP39"/>
    <property type="match status" value="1"/>
</dbReference>
<dbReference type="PANTHER" id="PTHR14614">
    <property type="entry name" value="HEPATOCELLULAR CARCINOMA-ASSOCIATED ANTIGEN"/>
    <property type="match status" value="1"/>
</dbReference>
<evidence type="ECO:0000313" key="2">
    <source>
        <dbReference type="EMBL" id="KAK7239608.1"/>
    </source>
</evidence>
<dbReference type="InterPro" id="IPR029063">
    <property type="entry name" value="SAM-dependent_MTases_sf"/>
</dbReference>
<dbReference type="SUPFAM" id="SSF53335">
    <property type="entry name" value="S-adenosyl-L-methionine-dependent methyltransferases"/>
    <property type="match status" value="1"/>
</dbReference>
<dbReference type="Proteomes" id="UP001363151">
    <property type="component" value="Unassembled WGS sequence"/>
</dbReference>
<organism evidence="2 3">
    <name type="scientific">Aureococcus anophagefferens</name>
    <name type="common">Harmful bloom alga</name>
    <dbReference type="NCBI Taxonomy" id="44056"/>
    <lineage>
        <taxon>Eukaryota</taxon>
        <taxon>Sar</taxon>
        <taxon>Stramenopiles</taxon>
        <taxon>Ochrophyta</taxon>
        <taxon>Pelagophyceae</taxon>
        <taxon>Pelagomonadales</taxon>
        <taxon>Pelagomonadaceae</taxon>
        <taxon>Aureococcus</taxon>
    </lineage>
</organism>
<evidence type="ECO:0008006" key="4">
    <source>
        <dbReference type="Google" id="ProtNLM"/>
    </source>
</evidence>
<gene>
    <name evidence="2" type="ORF">SO694_00028227</name>
</gene>
<dbReference type="InterPro" id="IPR019410">
    <property type="entry name" value="Methyltransf_16"/>
</dbReference>
<proteinExistence type="predicted"/>
<dbReference type="EMBL" id="JBBJCI010000223">
    <property type="protein sequence ID" value="KAK7239608.1"/>
    <property type="molecule type" value="Genomic_DNA"/>
</dbReference>
<evidence type="ECO:0000313" key="3">
    <source>
        <dbReference type="Proteomes" id="UP001363151"/>
    </source>
</evidence>
<evidence type="ECO:0000256" key="1">
    <source>
        <dbReference type="SAM" id="MobiDB-lite"/>
    </source>
</evidence>
<protein>
    <recommendedName>
        <fullName evidence="4">Methyltransferase small domain-containing protein</fullName>
    </recommendedName>
</protein>
<comment type="caution">
    <text evidence="2">The sequence shown here is derived from an EMBL/GenBank/DDBJ whole genome shotgun (WGS) entry which is preliminary data.</text>
</comment>
<sequence>MAEQIVMQRKVEGGPPAPANPLMPVAAGRITVGNLELSTIAGAAPPPERDGVDTSGSAAWNGGCKFAAALLEHLVFLPPDCRVLEVGCGCGVAGIAVAERYGAATVLLTDGQPRCLDAAAANFGDAHRPRCSTALLEWGDEAAATAVATAFNPTIVLGADVGYDPGSHAKLIATLKTCVSAGKVAGELADLVLIEEARFRDVSSWLWDSIKQAGFMLVERVDLGGKVAYLRFKLDDQVLV</sequence>
<accession>A0ABR1FVM7</accession>
<dbReference type="Pfam" id="PF10294">
    <property type="entry name" value="Methyltransf_16"/>
    <property type="match status" value="1"/>
</dbReference>
<name>A0ABR1FVM7_AURAN</name>
<reference evidence="2 3" key="1">
    <citation type="submission" date="2024-03" db="EMBL/GenBank/DDBJ databases">
        <title>Aureococcus anophagefferens CCMP1851 and Kratosvirus quantuckense: Draft genome of a second virus-susceptible host strain in the model system.</title>
        <authorList>
            <person name="Chase E."/>
            <person name="Truchon A.R."/>
            <person name="Schepens W."/>
            <person name="Wilhelm S.W."/>
        </authorList>
    </citation>
    <scope>NUCLEOTIDE SEQUENCE [LARGE SCALE GENOMIC DNA]</scope>
    <source>
        <strain evidence="2 3">CCMP1851</strain>
    </source>
</reference>